<comment type="subcellular location">
    <subcellularLocation>
        <location evidence="1">Membrane</location>
        <topology evidence="1">Multi-pass membrane protein</topology>
    </subcellularLocation>
</comment>
<feature type="transmembrane region" description="Helical" evidence="5">
    <location>
        <begin position="130"/>
        <end position="150"/>
    </location>
</feature>
<dbReference type="GO" id="GO:0016020">
    <property type="term" value="C:membrane"/>
    <property type="evidence" value="ECO:0007669"/>
    <property type="project" value="UniProtKB-SubCell"/>
</dbReference>
<feature type="transmembrane region" description="Helical" evidence="5">
    <location>
        <begin position="15"/>
        <end position="39"/>
    </location>
</feature>
<feature type="transmembrane region" description="Helical" evidence="5">
    <location>
        <begin position="270"/>
        <end position="291"/>
    </location>
</feature>
<evidence type="ECO:0000256" key="4">
    <source>
        <dbReference type="ARBA" id="ARBA00023136"/>
    </source>
</evidence>
<feature type="transmembrane region" description="Helical" evidence="5">
    <location>
        <begin position="170"/>
        <end position="190"/>
    </location>
</feature>
<evidence type="ECO:0000313" key="6">
    <source>
        <dbReference type="EMBL" id="GAM13524.1"/>
    </source>
</evidence>
<feature type="transmembrane region" description="Helical" evidence="5">
    <location>
        <begin position="94"/>
        <end position="118"/>
    </location>
</feature>
<dbReference type="EMBL" id="BASE01000035">
    <property type="protein sequence ID" value="GAM13524.1"/>
    <property type="molecule type" value="Genomic_DNA"/>
</dbReference>
<name>A0A0A8X2P3_MESS1</name>
<proteinExistence type="predicted"/>
<sequence length="308" mass="35816">MINGLWILKNVFTKALYILALIGTFLLGISFLLSFTAIFNFDRKPGEHLAISFDGVQLRLQTIFTQLMDFSFKDVFDYVKNPNVLDGFMNSYKVLGISLVAIIMLGCMIGFLVILLPIKLRRRFHQFLDYFEGLPDLLFIFIINMLNIYLLKEFNFKVFSMYGFGSSQPVAFPVIVTSFLPAVLFGLYLIKCMEEEEQAHYVQLGYSKGLSRPYLYSVYMLRNILPVLSLKFRVILYMMLSNLILIEHMYHYNITLTNQIIEQVFRGQHVLPLIYGIGILIFPVILLEYLIKLIVKETVIRKRGEFQL</sequence>
<accession>A0A0A8X2P3</accession>
<dbReference type="RefSeq" id="WP_041965357.1">
    <property type="nucleotide sequence ID" value="NZ_BASE01000035.1"/>
</dbReference>
<dbReference type="InterPro" id="IPR035906">
    <property type="entry name" value="MetI-like_sf"/>
</dbReference>
<dbReference type="AlphaFoldDB" id="A0A0A8X2P3"/>
<evidence type="ECO:0000313" key="7">
    <source>
        <dbReference type="Proteomes" id="UP000031014"/>
    </source>
</evidence>
<feature type="transmembrane region" description="Helical" evidence="5">
    <location>
        <begin position="230"/>
        <end position="250"/>
    </location>
</feature>
<protein>
    <submittedName>
        <fullName evidence="6">Oligopeptide transport system permease protein OppC</fullName>
    </submittedName>
</protein>
<keyword evidence="7" id="KW-1185">Reference proteome</keyword>
<dbReference type="OrthoDB" id="2943901at2"/>
<evidence type="ECO:0000256" key="1">
    <source>
        <dbReference type="ARBA" id="ARBA00004141"/>
    </source>
</evidence>
<evidence type="ECO:0000256" key="3">
    <source>
        <dbReference type="ARBA" id="ARBA00022989"/>
    </source>
</evidence>
<comment type="caution">
    <text evidence="6">The sequence shown here is derived from an EMBL/GenBank/DDBJ whole genome shotgun (WGS) entry which is preliminary data.</text>
</comment>
<keyword evidence="3 5" id="KW-1133">Transmembrane helix</keyword>
<evidence type="ECO:0000256" key="5">
    <source>
        <dbReference type="SAM" id="Phobius"/>
    </source>
</evidence>
<gene>
    <name evidence="6" type="ORF">SAMD00020551_1669</name>
</gene>
<keyword evidence="2 5" id="KW-0812">Transmembrane</keyword>
<evidence type="ECO:0000256" key="2">
    <source>
        <dbReference type="ARBA" id="ARBA00022692"/>
    </source>
</evidence>
<organism evidence="6 7">
    <name type="scientific">Mesobacillus selenatarsenatis (strain DSM 18680 / JCM 14380 / FERM P-15431 / SF-1)</name>
    <dbReference type="NCBI Taxonomy" id="1321606"/>
    <lineage>
        <taxon>Bacteria</taxon>
        <taxon>Bacillati</taxon>
        <taxon>Bacillota</taxon>
        <taxon>Bacilli</taxon>
        <taxon>Bacillales</taxon>
        <taxon>Bacillaceae</taxon>
        <taxon>Mesobacillus</taxon>
    </lineage>
</organism>
<keyword evidence="4 5" id="KW-0472">Membrane</keyword>
<reference evidence="6 7" key="1">
    <citation type="submission" date="2013-06" db="EMBL/GenBank/DDBJ databases">
        <title>Whole genome shotgun sequence of Bacillus selenatarsenatis SF-1.</title>
        <authorList>
            <person name="Kuroda M."/>
            <person name="Sei K."/>
            <person name="Yamashita M."/>
            <person name="Ike M."/>
        </authorList>
    </citation>
    <scope>NUCLEOTIDE SEQUENCE [LARGE SCALE GENOMIC DNA]</scope>
    <source>
        <strain evidence="6 7">SF-1</strain>
    </source>
</reference>
<dbReference type="SUPFAM" id="SSF161098">
    <property type="entry name" value="MetI-like"/>
    <property type="match status" value="1"/>
</dbReference>
<dbReference type="Proteomes" id="UP000031014">
    <property type="component" value="Unassembled WGS sequence"/>
</dbReference>
<dbReference type="STRING" id="1321606.SAMD00020551_1669"/>